<proteinExistence type="predicted"/>
<comment type="caution">
    <text evidence="1">The sequence shown here is derived from an EMBL/GenBank/DDBJ whole genome shotgun (WGS) entry which is preliminary data.</text>
</comment>
<name>A0A2C5X4F8_9PEZI</name>
<reference evidence="1 2" key="1">
    <citation type="journal article" date="2013" name="Fungal Biol.">
        <title>Analysis of microsatellite markers in the genome of the plant pathogen Ceratocystis fimbriata.</title>
        <authorList>
            <person name="Simpson M.C."/>
            <person name="Wilken P.M."/>
            <person name="Coetzee M.P."/>
            <person name="Wingfield M.J."/>
            <person name="Wingfield B.D."/>
        </authorList>
    </citation>
    <scope>NUCLEOTIDE SEQUENCE [LARGE SCALE GENOMIC DNA]</scope>
    <source>
        <strain evidence="1 2">CBS 114723</strain>
    </source>
</reference>
<protein>
    <submittedName>
        <fullName evidence="1">Uncharacterized protein</fullName>
    </submittedName>
</protein>
<dbReference type="AlphaFoldDB" id="A0A2C5X4F8"/>
<evidence type="ECO:0000313" key="1">
    <source>
        <dbReference type="EMBL" id="PHH52880.1"/>
    </source>
</evidence>
<dbReference type="Proteomes" id="UP000222788">
    <property type="component" value="Unassembled WGS sequence"/>
</dbReference>
<evidence type="ECO:0000313" key="2">
    <source>
        <dbReference type="Proteomes" id="UP000222788"/>
    </source>
</evidence>
<reference evidence="1 2" key="2">
    <citation type="journal article" date="2013" name="IMA Fungus">
        <title>IMA Genome-F 1: Ceratocystis fimbriata: Draft nuclear genome sequence for the plant pathogen, Ceratocystis fimbriata.</title>
        <authorList>
            <person name="Wilken P.M."/>
            <person name="Steenkamp E.T."/>
            <person name="Wingfield M.J."/>
            <person name="de Beer Z.W."/>
            <person name="Wingfield B.D."/>
        </authorList>
    </citation>
    <scope>NUCLEOTIDE SEQUENCE [LARGE SCALE GENOMIC DNA]</scope>
    <source>
        <strain evidence="1 2">CBS 114723</strain>
    </source>
</reference>
<accession>A0A2C5X4F8</accession>
<dbReference type="EMBL" id="APWK03000055">
    <property type="protein sequence ID" value="PHH52880.1"/>
    <property type="molecule type" value="Genomic_DNA"/>
</dbReference>
<dbReference type="OrthoDB" id="5391496at2759"/>
<keyword evidence="2" id="KW-1185">Reference proteome</keyword>
<sequence length="253" mass="28468">MADPSSPMANALRQDDGPQVLEPVVLPPASPTQLLDYIVSNHAYPLTLIVGSTREEFLQALVDDVAASQSQQPADTQARHTHPLLAASLFQIAVTKHIRLLFTPTVSHLRAYLSVFSPLDSAVPPPPGYETNARSDNRWLVVYGMLNIHRNTSEWNAQGMMNSLSMFIDAASHTEFKPVIIEPLPIKNEESTETSMQSEYGVENQYDWQRIRTEQVPLLGYKQSSDVRLSNRTVELGKIVERWFRYFSECQGQ</sequence>
<organism evidence="1 2">
    <name type="scientific">Ceratocystis fimbriata CBS 114723</name>
    <dbReference type="NCBI Taxonomy" id="1035309"/>
    <lineage>
        <taxon>Eukaryota</taxon>
        <taxon>Fungi</taxon>
        <taxon>Dikarya</taxon>
        <taxon>Ascomycota</taxon>
        <taxon>Pezizomycotina</taxon>
        <taxon>Sordariomycetes</taxon>
        <taxon>Hypocreomycetidae</taxon>
        <taxon>Microascales</taxon>
        <taxon>Ceratocystidaceae</taxon>
        <taxon>Ceratocystis</taxon>
    </lineage>
</organism>
<gene>
    <name evidence="1" type="ORF">CFIMG_008336RA00001</name>
</gene>